<reference evidence="11" key="1">
    <citation type="submission" date="2016-10" db="EMBL/GenBank/DDBJ databases">
        <authorList>
            <person name="Varghese N."/>
            <person name="Submissions S."/>
        </authorList>
    </citation>
    <scope>NUCLEOTIDE SEQUENCE [LARGE SCALE GENOMIC DNA]</scope>
    <source>
        <strain evidence="11">DSM 26348</strain>
    </source>
</reference>
<dbReference type="PANTHER" id="PTHR34047:SF7">
    <property type="entry name" value="RNA-DIRECTED DNA POLYMERASE"/>
    <property type="match status" value="1"/>
</dbReference>
<dbReference type="Pfam" id="PF00078">
    <property type="entry name" value="RVT_1"/>
    <property type="match status" value="1"/>
</dbReference>
<comment type="similarity">
    <text evidence="7">Belongs to the bacterial reverse transcriptase family.</text>
</comment>
<evidence type="ECO:0000259" key="9">
    <source>
        <dbReference type="PROSITE" id="PS50878"/>
    </source>
</evidence>
<evidence type="ECO:0000256" key="4">
    <source>
        <dbReference type="ARBA" id="ARBA00022723"/>
    </source>
</evidence>
<keyword evidence="3" id="KW-0548">Nucleotidyltransferase</keyword>
<dbReference type="RefSeq" id="WP_092046690.1">
    <property type="nucleotide sequence ID" value="NZ_FOQD01000001.1"/>
</dbReference>
<sequence>MNLFLDALATVVLSGPFDQKAICARIRKSLVVRSDAPLEVKLTTRWVTPLVKAFLSAVPARPRHRQVVSFLSTQQLSAQAEYFSIETSRCSPPLFLPLKPQFAEWGLPQWRTTGQLADFLGISPVRLDWLCGRYPVRDSQEIRQRYQIRWQRSRTGKLRMIEIPCPQLMRIQRQLLHDVLDRIPVHAAAHGFRAKHSTLTCVSPHVAQAVVWKLDLASFFLSIPRCRVTGLFRMLGYPEAVAEDLGWLTTNAVPSKVLQRMKAKIGTDQFQELERFAAAGHLPQGAPSSPALANLIAYRLDCRLNGLATAYGAHYSRYADDLLFSGDYRFKRYLAGFRIQVLAIILDEGFLIRRRKSKVMVHSRRQQALGIVINQHPNLPRQEYKLLHAILHNCVVQGPHSQNRDGHLDYHAHLAGRIANLRRLNPARAAKLQTMFEQINWQRFDS</sequence>
<dbReference type="EC" id="2.7.7.49" evidence="1"/>
<protein>
    <recommendedName>
        <fullName evidence="1">RNA-directed DNA polymerase</fullName>
        <ecNumber evidence="1">2.7.7.49</ecNumber>
    </recommendedName>
</protein>
<evidence type="ECO:0000313" key="11">
    <source>
        <dbReference type="Proteomes" id="UP000199518"/>
    </source>
</evidence>
<dbReference type="GO" id="GO:0046872">
    <property type="term" value="F:metal ion binding"/>
    <property type="evidence" value="ECO:0007669"/>
    <property type="project" value="UniProtKB-KW"/>
</dbReference>
<dbReference type="STRING" id="1576369.SAMN05421753_10139"/>
<dbReference type="InterPro" id="IPR000123">
    <property type="entry name" value="Reverse_transcriptase_msDNA"/>
</dbReference>
<dbReference type="GO" id="GO:0003723">
    <property type="term" value="F:RNA binding"/>
    <property type="evidence" value="ECO:0007669"/>
    <property type="project" value="InterPro"/>
</dbReference>
<evidence type="ECO:0000256" key="3">
    <source>
        <dbReference type="ARBA" id="ARBA00022695"/>
    </source>
</evidence>
<accession>A0A1I3ASZ8</accession>
<dbReference type="OrthoDB" id="9788687at2"/>
<gene>
    <name evidence="10" type="ORF">SAMN05421753_10139</name>
</gene>
<feature type="domain" description="Reverse transcriptase" evidence="9">
    <location>
        <begin position="142"/>
        <end position="373"/>
    </location>
</feature>
<dbReference type="Proteomes" id="UP000199518">
    <property type="component" value="Unassembled WGS sequence"/>
</dbReference>
<organism evidence="10 11">
    <name type="scientific">Planctomicrobium piriforme</name>
    <dbReference type="NCBI Taxonomy" id="1576369"/>
    <lineage>
        <taxon>Bacteria</taxon>
        <taxon>Pseudomonadati</taxon>
        <taxon>Planctomycetota</taxon>
        <taxon>Planctomycetia</taxon>
        <taxon>Planctomycetales</taxon>
        <taxon>Planctomycetaceae</taxon>
        <taxon>Planctomicrobium</taxon>
    </lineage>
</organism>
<dbReference type="CDD" id="cd03487">
    <property type="entry name" value="RT_Bac_retron_II"/>
    <property type="match status" value="1"/>
</dbReference>
<keyword evidence="5" id="KW-0460">Magnesium</keyword>
<keyword evidence="4" id="KW-0479">Metal-binding</keyword>
<dbReference type="AlphaFoldDB" id="A0A1I3ASZ8"/>
<keyword evidence="2" id="KW-0808">Transferase</keyword>
<dbReference type="InterPro" id="IPR000477">
    <property type="entry name" value="RT_dom"/>
</dbReference>
<evidence type="ECO:0000256" key="7">
    <source>
        <dbReference type="ARBA" id="ARBA00034120"/>
    </source>
</evidence>
<evidence type="ECO:0000256" key="1">
    <source>
        <dbReference type="ARBA" id="ARBA00012493"/>
    </source>
</evidence>
<proteinExistence type="inferred from homology"/>
<keyword evidence="11" id="KW-1185">Reference proteome</keyword>
<comment type="catalytic activity">
    <reaction evidence="8">
        <text>DNA(n) + a 2'-deoxyribonucleoside 5'-triphosphate = DNA(n+1) + diphosphate</text>
        <dbReference type="Rhea" id="RHEA:22508"/>
        <dbReference type="Rhea" id="RHEA-COMP:17339"/>
        <dbReference type="Rhea" id="RHEA-COMP:17340"/>
        <dbReference type="ChEBI" id="CHEBI:33019"/>
        <dbReference type="ChEBI" id="CHEBI:61560"/>
        <dbReference type="ChEBI" id="CHEBI:173112"/>
        <dbReference type="EC" id="2.7.7.49"/>
    </reaction>
</comment>
<evidence type="ECO:0000256" key="2">
    <source>
        <dbReference type="ARBA" id="ARBA00022679"/>
    </source>
</evidence>
<dbReference type="PRINTS" id="PR00866">
    <property type="entry name" value="RNADNAPOLMS"/>
</dbReference>
<dbReference type="PROSITE" id="PS50878">
    <property type="entry name" value="RT_POL"/>
    <property type="match status" value="1"/>
</dbReference>
<keyword evidence="6 10" id="KW-0695">RNA-directed DNA polymerase</keyword>
<evidence type="ECO:0000313" key="10">
    <source>
        <dbReference type="EMBL" id="SFH53090.1"/>
    </source>
</evidence>
<dbReference type="EMBL" id="FOQD01000001">
    <property type="protein sequence ID" value="SFH53090.1"/>
    <property type="molecule type" value="Genomic_DNA"/>
</dbReference>
<dbReference type="GO" id="GO:0003964">
    <property type="term" value="F:RNA-directed DNA polymerase activity"/>
    <property type="evidence" value="ECO:0007669"/>
    <property type="project" value="UniProtKB-KW"/>
</dbReference>
<evidence type="ECO:0000256" key="8">
    <source>
        <dbReference type="ARBA" id="ARBA00048173"/>
    </source>
</evidence>
<evidence type="ECO:0000256" key="6">
    <source>
        <dbReference type="ARBA" id="ARBA00022918"/>
    </source>
</evidence>
<evidence type="ECO:0000256" key="5">
    <source>
        <dbReference type="ARBA" id="ARBA00022842"/>
    </source>
</evidence>
<dbReference type="InterPro" id="IPR051083">
    <property type="entry name" value="GrpII_Intron_Splice-Mob/Def"/>
</dbReference>
<dbReference type="PANTHER" id="PTHR34047">
    <property type="entry name" value="NUCLEAR INTRON MATURASE 1, MITOCHONDRIAL-RELATED"/>
    <property type="match status" value="1"/>
</dbReference>
<name>A0A1I3ASZ8_9PLAN</name>